<dbReference type="InterPro" id="IPR000873">
    <property type="entry name" value="AMP-dep_synth/lig_dom"/>
</dbReference>
<dbReference type="InterPro" id="IPR050237">
    <property type="entry name" value="ATP-dep_AMP-bd_enzyme"/>
</dbReference>
<organism evidence="10 11">
    <name type="scientific">Noviherbaspirillum galbum</name>
    <dbReference type="NCBI Taxonomy" id="2709383"/>
    <lineage>
        <taxon>Bacteria</taxon>
        <taxon>Pseudomonadati</taxon>
        <taxon>Pseudomonadota</taxon>
        <taxon>Betaproteobacteria</taxon>
        <taxon>Burkholderiales</taxon>
        <taxon>Oxalobacteraceae</taxon>
        <taxon>Noviherbaspirillum</taxon>
    </lineage>
</organism>
<dbReference type="AlphaFoldDB" id="A0A6B3SZM2"/>
<dbReference type="Pfam" id="PF00501">
    <property type="entry name" value="AMP-binding"/>
    <property type="match status" value="1"/>
</dbReference>
<comment type="caution">
    <text evidence="10">The sequence shown here is derived from an EMBL/GenBank/DDBJ whole genome shotgun (WGS) entry which is preliminary data.</text>
</comment>
<keyword evidence="11" id="KW-1185">Reference proteome</keyword>
<dbReference type="InterPro" id="IPR042099">
    <property type="entry name" value="ANL_N_sf"/>
</dbReference>
<keyword evidence="3 10" id="KW-0436">Ligase</keyword>
<dbReference type="PROSITE" id="PS00455">
    <property type="entry name" value="AMP_BINDING"/>
    <property type="match status" value="1"/>
</dbReference>
<evidence type="ECO:0000256" key="1">
    <source>
        <dbReference type="ARBA" id="ARBA00004170"/>
    </source>
</evidence>
<protein>
    <recommendedName>
        <fullName evidence="6">Long-chain-fatty-acid--CoA ligase</fullName>
        <ecNumber evidence="5">6.2.1.3</ecNumber>
    </recommendedName>
    <alternativeName>
        <fullName evidence="7">Long-chain acyl-CoA synthetase</fullName>
    </alternativeName>
</protein>
<dbReference type="Gene3D" id="3.40.50.12780">
    <property type="entry name" value="N-terminal domain of ligase-like"/>
    <property type="match status" value="1"/>
</dbReference>
<dbReference type="EC" id="6.2.1.3" evidence="5"/>
<evidence type="ECO:0000256" key="5">
    <source>
        <dbReference type="ARBA" id="ARBA00026121"/>
    </source>
</evidence>
<evidence type="ECO:0000259" key="8">
    <source>
        <dbReference type="Pfam" id="PF00501"/>
    </source>
</evidence>
<sequence>MPREDAVTTPDLPWIKSYPPGIPWNAKIDMLPVHHLLDDAAARAPDRHAIEFQGKAYTYAQLHECVQRFAAGLQSLGVGPGIKVGLYLPNSPHYAIAFFAVLKAGGTVVNYSPLDAGAVLAHKIADSETDIIVTLDLESLYPLMNKLLGSTRLKTLVVGNMGEVSGAPDKVQAELRSQGQLCDVAWDAQRIAFASLLDNDGLCAPVAPIDLHDTIAVLQYTGGTTGLPKGAMLSHGNLSAGCSQAVQNLSGGTGLQDGRETFLAVLPLFHIYALTFNLLLGVRLAATLVLHARFDPAAAIRDLAEKRVTVFFGVPTMFTAINMFPGVEGNDFSSLKLSNSGGAPLPVEVHERYEALTGCKLQEGWGMTEICGVGTNTPMQRRHKIGSCGVPLPGITIRFISVDDPGKPVAYGRQGEICIAGPNVMTGYWKKPEATAEAMTPDGFLRTGDVGYMDDDGFMWIVDRIKDMILCSGYNVYPRNIEEAIYKHPSVAEVLVVGVPDAYRGEAPKAFITLKQGAPSFTLDELKGFLKDSLGKHEMVQALEFRVSLPKTAVGKLSRKELQDEEKRRVASSA</sequence>
<dbReference type="Pfam" id="PF13193">
    <property type="entry name" value="AMP-binding_C"/>
    <property type="match status" value="1"/>
</dbReference>
<evidence type="ECO:0000256" key="7">
    <source>
        <dbReference type="ARBA" id="ARBA00042773"/>
    </source>
</evidence>
<dbReference type="SUPFAM" id="SSF56801">
    <property type="entry name" value="Acetyl-CoA synthetase-like"/>
    <property type="match status" value="1"/>
</dbReference>
<dbReference type="Proteomes" id="UP000482155">
    <property type="component" value="Unassembled WGS sequence"/>
</dbReference>
<proteinExistence type="predicted"/>
<evidence type="ECO:0000259" key="9">
    <source>
        <dbReference type="Pfam" id="PF13193"/>
    </source>
</evidence>
<evidence type="ECO:0000256" key="3">
    <source>
        <dbReference type="ARBA" id="ARBA00022598"/>
    </source>
</evidence>
<evidence type="ECO:0000256" key="4">
    <source>
        <dbReference type="ARBA" id="ARBA00023136"/>
    </source>
</evidence>
<dbReference type="InterPro" id="IPR020845">
    <property type="entry name" value="AMP-binding_CS"/>
</dbReference>
<evidence type="ECO:0000256" key="2">
    <source>
        <dbReference type="ARBA" id="ARBA00005005"/>
    </source>
</evidence>
<dbReference type="PANTHER" id="PTHR43767">
    <property type="entry name" value="LONG-CHAIN-FATTY-ACID--COA LIGASE"/>
    <property type="match status" value="1"/>
</dbReference>
<keyword evidence="4" id="KW-0472">Membrane</keyword>
<dbReference type="GO" id="GO:0004467">
    <property type="term" value="F:long-chain fatty acid-CoA ligase activity"/>
    <property type="evidence" value="ECO:0007669"/>
    <property type="project" value="UniProtKB-EC"/>
</dbReference>
<dbReference type="PANTHER" id="PTHR43767:SF8">
    <property type="entry name" value="LONG-CHAIN-FATTY-ACID--COA LIGASE"/>
    <property type="match status" value="1"/>
</dbReference>
<gene>
    <name evidence="10" type="ORF">G3574_27745</name>
</gene>
<accession>A0A6B3SZM2</accession>
<feature type="domain" description="AMP-binding enzyme C-terminal" evidence="9">
    <location>
        <begin position="481"/>
        <end position="556"/>
    </location>
</feature>
<evidence type="ECO:0000313" key="11">
    <source>
        <dbReference type="Proteomes" id="UP000482155"/>
    </source>
</evidence>
<feature type="domain" description="AMP-dependent synthetase/ligase" evidence="8">
    <location>
        <begin position="38"/>
        <end position="429"/>
    </location>
</feature>
<dbReference type="Gene3D" id="3.30.300.30">
    <property type="match status" value="1"/>
</dbReference>
<dbReference type="EMBL" id="JAAIVB010000085">
    <property type="protein sequence ID" value="NEX64892.1"/>
    <property type="molecule type" value="Genomic_DNA"/>
</dbReference>
<dbReference type="InterPro" id="IPR045851">
    <property type="entry name" value="AMP-bd_C_sf"/>
</dbReference>
<dbReference type="InterPro" id="IPR025110">
    <property type="entry name" value="AMP-bd_C"/>
</dbReference>
<dbReference type="CDD" id="cd05936">
    <property type="entry name" value="FC-FACS_FadD_like"/>
    <property type="match status" value="1"/>
</dbReference>
<evidence type="ECO:0000256" key="6">
    <source>
        <dbReference type="ARBA" id="ARBA00039545"/>
    </source>
</evidence>
<dbReference type="GO" id="GO:0016020">
    <property type="term" value="C:membrane"/>
    <property type="evidence" value="ECO:0007669"/>
    <property type="project" value="UniProtKB-SubCell"/>
</dbReference>
<reference evidence="10 11" key="1">
    <citation type="submission" date="2020-02" db="EMBL/GenBank/DDBJ databases">
        <authorList>
            <person name="Kim M.K."/>
        </authorList>
    </citation>
    <scope>NUCLEOTIDE SEQUENCE [LARGE SCALE GENOMIC DNA]</scope>
    <source>
        <strain evidence="10 11">17J57-3</strain>
    </source>
</reference>
<evidence type="ECO:0000313" key="10">
    <source>
        <dbReference type="EMBL" id="NEX64892.1"/>
    </source>
</evidence>
<name>A0A6B3SZM2_9BURK</name>
<comment type="pathway">
    <text evidence="2">Lipid metabolism; fatty acid beta-oxidation.</text>
</comment>
<comment type="subcellular location">
    <subcellularLocation>
        <location evidence="1">Membrane</location>
        <topology evidence="1">Peripheral membrane protein</topology>
    </subcellularLocation>
</comment>